<dbReference type="InterPro" id="IPR050879">
    <property type="entry name" value="Acyltransferase_3"/>
</dbReference>
<dbReference type="STRING" id="645991.Sgly_1824"/>
<reference evidence="12" key="2">
    <citation type="submission" date="2011-02" db="EMBL/GenBank/DDBJ databases">
        <title>The complete genome of Syntrophobotulus glycolicus DSM 8271.</title>
        <authorList>
            <person name="Lucas S."/>
            <person name="Copeland A."/>
            <person name="Lapidus A."/>
            <person name="Bruce D."/>
            <person name="Goodwin L."/>
            <person name="Pitluck S."/>
            <person name="Kyrpides N."/>
            <person name="Mavromatis K."/>
            <person name="Pagani I."/>
            <person name="Ivanova N."/>
            <person name="Mikhailova N."/>
            <person name="Chertkov O."/>
            <person name="Held B."/>
            <person name="Detter J.C."/>
            <person name="Tapia R."/>
            <person name="Han C."/>
            <person name="Land M."/>
            <person name="Hauser L."/>
            <person name="Markowitz V."/>
            <person name="Cheng J.-F."/>
            <person name="Hugenholtz P."/>
            <person name="Woyke T."/>
            <person name="Wu D."/>
            <person name="Spring S."/>
            <person name="Schroeder M."/>
            <person name="Brambilla E."/>
            <person name="Klenk H.-P."/>
            <person name="Eisen J.A."/>
        </authorList>
    </citation>
    <scope>NUCLEOTIDE SEQUENCE [LARGE SCALE GENOMIC DNA]</scope>
    <source>
        <strain evidence="12">DSM 8271 / FlGlyR</strain>
    </source>
</reference>
<organism evidence="11 12">
    <name type="scientific">Syntrophobotulus glycolicus (strain DSM 8271 / FlGlyR)</name>
    <dbReference type="NCBI Taxonomy" id="645991"/>
    <lineage>
        <taxon>Bacteria</taxon>
        <taxon>Bacillati</taxon>
        <taxon>Bacillota</taxon>
        <taxon>Clostridia</taxon>
        <taxon>Eubacteriales</taxon>
        <taxon>Desulfitobacteriaceae</taxon>
        <taxon>Syntrophobotulus</taxon>
    </lineage>
</organism>
<keyword evidence="7" id="KW-0012">Acyltransferase</keyword>
<feature type="region of interest" description="Disordered" evidence="8">
    <location>
        <begin position="446"/>
        <end position="477"/>
    </location>
</feature>
<dbReference type="EMBL" id="CP002547">
    <property type="protein sequence ID" value="ADY56121.1"/>
    <property type="molecule type" value="Genomic_DNA"/>
</dbReference>
<feature type="transmembrane region" description="Helical" evidence="9">
    <location>
        <begin position="36"/>
        <end position="60"/>
    </location>
</feature>
<dbReference type="CDD" id="cd01840">
    <property type="entry name" value="SGNH_hydrolase_yrhL_like"/>
    <property type="match status" value="1"/>
</dbReference>
<feature type="transmembrane region" description="Helical" evidence="9">
    <location>
        <begin position="238"/>
        <end position="258"/>
    </location>
</feature>
<evidence type="ECO:0000259" key="10">
    <source>
        <dbReference type="Pfam" id="PF01757"/>
    </source>
</evidence>
<keyword evidence="6 9" id="KW-0472">Membrane</keyword>
<evidence type="ECO:0000313" key="11">
    <source>
        <dbReference type="EMBL" id="ADY56121.1"/>
    </source>
</evidence>
<dbReference type="RefSeq" id="WP_013624989.1">
    <property type="nucleotide sequence ID" value="NC_015172.1"/>
</dbReference>
<dbReference type="InterPro" id="IPR002656">
    <property type="entry name" value="Acyl_transf_3_dom"/>
</dbReference>
<dbReference type="eggNOG" id="COG1835">
    <property type="taxonomic scope" value="Bacteria"/>
</dbReference>
<dbReference type="eggNOG" id="COG2755">
    <property type="taxonomic scope" value="Bacteria"/>
</dbReference>
<dbReference type="PANTHER" id="PTHR23028">
    <property type="entry name" value="ACETYLTRANSFERASE"/>
    <property type="match status" value="1"/>
</dbReference>
<dbReference type="Pfam" id="PF01757">
    <property type="entry name" value="Acyl_transf_3"/>
    <property type="match status" value="1"/>
</dbReference>
<feature type="transmembrane region" description="Helical" evidence="9">
    <location>
        <begin position="305"/>
        <end position="322"/>
    </location>
</feature>
<keyword evidence="2" id="KW-1003">Cell membrane</keyword>
<dbReference type="Proteomes" id="UP000007488">
    <property type="component" value="Chromosome"/>
</dbReference>
<feature type="transmembrane region" description="Helical" evidence="9">
    <location>
        <begin position="144"/>
        <end position="165"/>
    </location>
</feature>
<dbReference type="GO" id="GO:0009103">
    <property type="term" value="P:lipopolysaccharide biosynthetic process"/>
    <property type="evidence" value="ECO:0007669"/>
    <property type="project" value="TreeGrafter"/>
</dbReference>
<dbReference type="AlphaFoldDB" id="F0T034"/>
<dbReference type="PANTHER" id="PTHR23028:SF53">
    <property type="entry name" value="ACYL_TRANSF_3 DOMAIN-CONTAINING PROTEIN"/>
    <property type="match status" value="1"/>
</dbReference>
<evidence type="ECO:0000313" key="12">
    <source>
        <dbReference type="Proteomes" id="UP000007488"/>
    </source>
</evidence>
<evidence type="ECO:0000256" key="7">
    <source>
        <dbReference type="ARBA" id="ARBA00023315"/>
    </source>
</evidence>
<feature type="compositionally biased region" description="Basic and acidic residues" evidence="8">
    <location>
        <begin position="450"/>
        <end position="462"/>
    </location>
</feature>
<evidence type="ECO:0000256" key="6">
    <source>
        <dbReference type="ARBA" id="ARBA00023136"/>
    </source>
</evidence>
<feature type="transmembrane region" description="Helical" evidence="9">
    <location>
        <begin position="264"/>
        <end position="285"/>
    </location>
</feature>
<comment type="subcellular location">
    <subcellularLocation>
        <location evidence="1">Cell membrane</location>
        <topology evidence="1">Multi-pass membrane protein</topology>
    </subcellularLocation>
</comment>
<evidence type="ECO:0000256" key="3">
    <source>
        <dbReference type="ARBA" id="ARBA00022679"/>
    </source>
</evidence>
<evidence type="ECO:0000256" key="2">
    <source>
        <dbReference type="ARBA" id="ARBA00022475"/>
    </source>
</evidence>
<evidence type="ECO:0000256" key="4">
    <source>
        <dbReference type="ARBA" id="ARBA00022692"/>
    </source>
</evidence>
<feature type="domain" description="Acyltransferase 3" evidence="10">
    <location>
        <begin position="14"/>
        <end position="343"/>
    </location>
</feature>
<keyword evidence="5 9" id="KW-1133">Transmembrane helix</keyword>
<name>F0T034_SYNGF</name>
<keyword evidence="4 9" id="KW-0812">Transmembrane</keyword>
<feature type="transmembrane region" description="Helical" evidence="9">
    <location>
        <begin position="172"/>
        <end position="193"/>
    </location>
</feature>
<evidence type="ECO:0000256" key="9">
    <source>
        <dbReference type="SAM" id="Phobius"/>
    </source>
</evidence>
<keyword evidence="3" id="KW-0808">Transferase</keyword>
<dbReference type="Gene3D" id="3.40.50.1110">
    <property type="entry name" value="SGNH hydrolase"/>
    <property type="match status" value="1"/>
</dbReference>
<gene>
    <name evidence="11" type="ordered locus">Sgly_1824</name>
</gene>
<dbReference type="KEGG" id="sgy:Sgly_1824"/>
<dbReference type="SUPFAM" id="SSF52266">
    <property type="entry name" value="SGNH hydrolase"/>
    <property type="match status" value="1"/>
</dbReference>
<feature type="transmembrane region" description="Helical" evidence="9">
    <location>
        <begin position="81"/>
        <end position="99"/>
    </location>
</feature>
<evidence type="ECO:0000256" key="1">
    <source>
        <dbReference type="ARBA" id="ARBA00004651"/>
    </source>
</evidence>
<sequence>MLKEKEQKRNTYIPGLDGLRAIAVLAVIAYHLNFKWASGGLLGVCLFFVLSGYLITDLLVSQWNLSARIDFKDFFQRRARRLLPALLVMLAGTVIWTVLLNPARLDSLKGDILAAVFYLNNWWLIFHDVSYFASFGPPSPLGHLWSLAVEGQFYLVWPVLLGLGLRYLPRRGWLVVLTLAGILASGIAMALLYQPGTDPSRVYYGTDTRVSALLIGAILALALPRQKLSLTLPSRDRLLLDLVGAAALIAVLLMIWQTNEYDSFLYRGGLLLFSLISAVLIAVLAHPAGRLAKLLGKQPLRWLGVRSYAIYLWHYPVILLTSPSVNTGGLDMMLVLKQLAAIIILAELSWQLIEKPVRFRAEQRQPGKFPDLKYRLRSLGRSMRFALAFYFLGLSVLTIAGVTCLKTKDLDTVLSIIGVSSAPEIKTAEQIDFASASSSMAVLNLPAAKPKPEPEAESESKPEAAQPPVSPPKTGSGQGVIIIGDSVIAGAKSALEERLPGIEIDAQIGRQMDEAVGLVNRLKTQSLLGERVIIELGTNGPFSQVQLRDLLDSLGQVKQIILVNTRVPRPWQDEVNETLERAAVSYPGTKLVDWYLASTGHHEYFYEDGVHLTPKGIEVYCQLLQNALTPL</sequence>
<feature type="transmembrane region" description="Helical" evidence="9">
    <location>
        <begin position="12"/>
        <end position="30"/>
    </location>
</feature>
<keyword evidence="12" id="KW-1185">Reference proteome</keyword>
<evidence type="ECO:0000256" key="8">
    <source>
        <dbReference type="SAM" id="MobiDB-lite"/>
    </source>
</evidence>
<reference evidence="11 12" key="1">
    <citation type="journal article" date="2011" name="Stand. Genomic Sci.">
        <title>Complete genome sequence of Syntrophobotulus glycolicus type strain (FlGlyR).</title>
        <authorList>
            <person name="Han C."/>
            <person name="Mwirichia R."/>
            <person name="Chertkov O."/>
            <person name="Held B."/>
            <person name="Lapidus A."/>
            <person name="Nolan M."/>
            <person name="Lucas S."/>
            <person name="Hammon N."/>
            <person name="Deshpande S."/>
            <person name="Cheng J.F."/>
            <person name="Tapia R."/>
            <person name="Goodwin L."/>
            <person name="Pitluck S."/>
            <person name="Huntemann M."/>
            <person name="Liolios K."/>
            <person name="Ivanova N."/>
            <person name="Pagani I."/>
            <person name="Mavromatis K."/>
            <person name="Ovchinikova G."/>
            <person name="Pati A."/>
            <person name="Chen A."/>
            <person name="Palaniappan K."/>
            <person name="Land M."/>
            <person name="Hauser L."/>
            <person name="Brambilla E.M."/>
            <person name="Rohde M."/>
            <person name="Spring S."/>
            <person name="Sikorski J."/>
            <person name="Goker M."/>
            <person name="Woyke T."/>
            <person name="Bristow J."/>
            <person name="Eisen J.A."/>
            <person name="Markowitz V."/>
            <person name="Hugenholtz P."/>
            <person name="Kyrpides N.C."/>
            <person name="Klenk H.P."/>
            <person name="Detter J.C."/>
        </authorList>
    </citation>
    <scope>NUCLEOTIDE SEQUENCE [LARGE SCALE GENOMIC DNA]</scope>
    <source>
        <strain evidence="12">DSM 8271 / FlGlyR</strain>
    </source>
</reference>
<dbReference type="InterPro" id="IPR036514">
    <property type="entry name" value="SGNH_hydro_sf"/>
</dbReference>
<dbReference type="HOGENOM" id="CLU_005679_11_2_9"/>
<dbReference type="GO" id="GO:0005886">
    <property type="term" value="C:plasma membrane"/>
    <property type="evidence" value="ECO:0007669"/>
    <property type="project" value="UniProtKB-SubCell"/>
</dbReference>
<evidence type="ECO:0000256" key="5">
    <source>
        <dbReference type="ARBA" id="ARBA00022989"/>
    </source>
</evidence>
<dbReference type="OrthoDB" id="9798935at2"/>
<proteinExistence type="predicted"/>
<feature type="transmembrane region" description="Helical" evidence="9">
    <location>
        <begin position="385"/>
        <end position="403"/>
    </location>
</feature>
<dbReference type="GO" id="GO:0016747">
    <property type="term" value="F:acyltransferase activity, transferring groups other than amino-acyl groups"/>
    <property type="evidence" value="ECO:0007669"/>
    <property type="project" value="InterPro"/>
</dbReference>
<accession>F0T034</accession>
<protein>
    <submittedName>
        <fullName evidence="11">Peptidoglycan-N-acetylmuramate O-acetyltransferase</fullName>
    </submittedName>
</protein>